<evidence type="ECO:0000256" key="5">
    <source>
        <dbReference type="ARBA" id="ARBA00022989"/>
    </source>
</evidence>
<feature type="domain" description="Cation/H+ exchanger transmembrane" evidence="10">
    <location>
        <begin position="15"/>
        <end position="410"/>
    </location>
</feature>
<dbReference type="GO" id="GO:0005886">
    <property type="term" value="C:plasma membrane"/>
    <property type="evidence" value="ECO:0007669"/>
    <property type="project" value="UniProtKB-SubCell"/>
</dbReference>
<evidence type="ECO:0000256" key="8">
    <source>
        <dbReference type="ARBA" id="ARBA00023136"/>
    </source>
</evidence>
<evidence type="ECO:0000313" key="11">
    <source>
        <dbReference type="EMBL" id="QNT64517.1"/>
    </source>
</evidence>
<dbReference type="Gene3D" id="6.10.140.1330">
    <property type="match status" value="1"/>
</dbReference>
<keyword evidence="2" id="KW-0813">Transport</keyword>
<keyword evidence="5" id="KW-1133">Transmembrane helix</keyword>
<keyword evidence="9" id="KW-0739">Sodium transport</keyword>
<dbReference type="GO" id="GO:0015385">
    <property type="term" value="F:sodium:proton antiporter activity"/>
    <property type="evidence" value="ECO:0007669"/>
    <property type="project" value="InterPro"/>
</dbReference>
<evidence type="ECO:0000313" key="12">
    <source>
        <dbReference type="Proteomes" id="UP000516446"/>
    </source>
</evidence>
<evidence type="ECO:0000256" key="2">
    <source>
        <dbReference type="ARBA" id="ARBA00022448"/>
    </source>
</evidence>
<dbReference type="PANTHER" id="PTHR10110:SF86">
    <property type="entry name" value="SODIUM_HYDROGEN EXCHANGER 7"/>
    <property type="match status" value="1"/>
</dbReference>
<keyword evidence="12" id="KW-1185">Reference proteome</keyword>
<keyword evidence="3" id="KW-1003">Cell membrane</keyword>
<dbReference type="GO" id="GO:0051453">
    <property type="term" value="P:regulation of intracellular pH"/>
    <property type="evidence" value="ECO:0007669"/>
    <property type="project" value="TreeGrafter"/>
</dbReference>
<dbReference type="PANTHER" id="PTHR10110">
    <property type="entry name" value="SODIUM/HYDROGEN EXCHANGER"/>
    <property type="match status" value="1"/>
</dbReference>
<sequence length="715" mass="81246">MYYIVALLVIGVVGTNIVKQFIPKIPEAFILILVGILLSYTKIFNGFELEPEFFMVAIIAPLMFVDGQRQSIKKIRERFSLIFVLSVVLAAATVLIVGLMTNFIETKWTLPMAIALAAIVTPTDAVAVKSMTSGSEMPSGVGEALELESLFNDATGLVILDLALSVLGNQNLSIIGGINHFLFVAIGGILIGLIGGWLIVMLRVNLNFWVDQPEISIIPISLLTPFVIYLIAEHFGTSGILAVVATGIIHNWEANRLRLSSTRVQVSQSIIWSTISEILNSVVFLFLGIALPDVARKFFKMDNSTILLLLGLSGIIYVMMFLIRYIWAQWEHEGSAQILFGANNTKQHTFYSKVFAVSGIHGTMTLAMAFSLPKRIGGVAFPYREELIIVASIVILFSMLVSAIVLPILLPVKKEDYTAEELNHFRGKMVDFAILQIRGQIEDRSVREALTSQLLSQKGWGTAKREVVTQLYQTEMIDMKDFVSDYIHSSDVRSRYSKQTITIYEKMVDRIRTNGDKHLHNRLGKVQRKRMRRNIKHLLHEIKWHAQQDVNDQRSHYDFSPKQKRQIKHNRAKYEQFKNLSRQEMLDNWKNMQNELLDLNEEVAKQTDQKINGIMEERLRTGHGDNQSIDMVRKSMETFFNRIRRDYKQAVEVDNNLFLRAFQYEFTFVQQGVEAHKIPQALAAELYTEINDAQTLQIQRAGEMEQRSELVGISI</sequence>
<dbReference type="RefSeq" id="WP_155279814.1">
    <property type="nucleotide sequence ID" value="NZ_CP043431.1"/>
</dbReference>
<evidence type="ECO:0000259" key="10">
    <source>
        <dbReference type="Pfam" id="PF00999"/>
    </source>
</evidence>
<evidence type="ECO:0000256" key="1">
    <source>
        <dbReference type="ARBA" id="ARBA00004651"/>
    </source>
</evidence>
<dbReference type="Proteomes" id="UP000516446">
    <property type="component" value="Chromosome"/>
</dbReference>
<keyword evidence="6" id="KW-0915">Sodium</keyword>
<dbReference type="InterPro" id="IPR006153">
    <property type="entry name" value="Cation/H_exchanger_TM"/>
</dbReference>
<evidence type="ECO:0000256" key="4">
    <source>
        <dbReference type="ARBA" id="ARBA00022692"/>
    </source>
</evidence>
<dbReference type="InterPro" id="IPR018422">
    <property type="entry name" value="Cation/H_exchanger_CPA1"/>
</dbReference>
<accession>A0A7H1MM31</accession>
<dbReference type="Pfam" id="PF00999">
    <property type="entry name" value="Na_H_Exchanger"/>
    <property type="match status" value="1"/>
</dbReference>
<dbReference type="GO" id="GO:0015386">
    <property type="term" value="F:potassium:proton antiporter activity"/>
    <property type="evidence" value="ECO:0007669"/>
    <property type="project" value="TreeGrafter"/>
</dbReference>
<protein>
    <submittedName>
        <fullName evidence="11">Sodium:proton antiporter</fullName>
    </submittedName>
</protein>
<comment type="subcellular location">
    <subcellularLocation>
        <location evidence="1">Cell membrane</location>
        <topology evidence="1">Multi-pass membrane protein</topology>
    </subcellularLocation>
</comment>
<name>A0A7H1MM31_9LACO</name>
<gene>
    <name evidence="11" type="ORF">FY536_04175</name>
</gene>
<proteinExistence type="predicted"/>
<keyword evidence="8" id="KW-0472">Membrane</keyword>
<dbReference type="AlphaFoldDB" id="A0A7H1MM31"/>
<evidence type="ECO:0000256" key="7">
    <source>
        <dbReference type="ARBA" id="ARBA00023065"/>
    </source>
</evidence>
<evidence type="ECO:0000256" key="3">
    <source>
        <dbReference type="ARBA" id="ARBA00022475"/>
    </source>
</evidence>
<evidence type="ECO:0000256" key="6">
    <source>
        <dbReference type="ARBA" id="ARBA00023053"/>
    </source>
</evidence>
<organism evidence="11 12">
    <name type="scientific">Weissella koreensis</name>
    <dbReference type="NCBI Taxonomy" id="165096"/>
    <lineage>
        <taxon>Bacteria</taxon>
        <taxon>Bacillati</taxon>
        <taxon>Bacillota</taxon>
        <taxon>Bacilli</taxon>
        <taxon>Lactobacillales</taxon>
        <taxon>Lactobacillaceae</taxon>
        <taxon>Weissella</taxon>
    </lineage>
</organism>
<evidence type="ECO:0000256" key="9">
    <source>
        <dbReference type="ARBA" id="ARBA00023201"/>
    </source>
</evidence>
<keyword evidence="7" id="KW-0406">Ion transport</keyword>
<dbReference type="GO" id="GO:0098719">
    <property type="term" value="P:sodium ion import across plasma membrane"/>
    <property type="evidence" value="ECO:0007669"/>
    <property type="project" value="TreeGrafter"/>
</dbReference>
<dbReference type="EMBL" id="CP043431">
    <property type="protein sequence ID" value="QNT64517.1"/>
    <property type="molecule type" value="Genomic_DNA"/>
</dbReference>
<reference evidence="11 12" key="1">
    <citation type="submission" date="2019-08" db="EMBL/GenBank/DDBJ databases">
        <authorList>
            <person name="Chang H.C."/>
            <person name="Mun S.Y."/>
        </authorList>
    </citation>
    <scope>NUCLEOTIDE SEQUENCE [LARGE SCALE GENOMIC DNA]</scope>
    <source>
        <strain evidence="11 12">SK</strain>
    </source>
</reference>
<keyword evidence="4" id="KW-0812">Transmembrane</keyword>